<feature type="transmembrane region" description="Helical" evidence="1">
    <location>
        <begin position="32"/>
        <end position="49"/>
    </location>
</feature>
<feature type="transmembrane region" description="Helical" evidence="1">
    <location>
        <begin position="86"/>
        <end position="105"/>
    </location>
</feature>
<reference evidence="2 3" key="1">
    <citation type="submission" date="2014-03" db="EMBL/GenBank/DDBJ databases">
        <title>Bradyrhizobium valentinum sp. nov., isolated from effective nodules of Lupinus mariae-josephae, a lupine endemic of basic-lime soils in Eastern Spain.</title>
        <authorList>
            <person name="Duran D."/>
            <person name="Rey L."/>
            <person name="Navarro A."/>
            <person name="Busquets A."/>
            <person name="Imperial J."/>
            <person name="Ruiz-Argueso T."/>
        </authorList>
    </citation>
    <scope>NUCLEOTIDE SEQUENCE [LARGE SCALE GENOMIC DNA]</scope>
    <source>
        <strain evidence="2 3">Ro19</strain>
    </source>
</reference>
<dbReference type="EMBL" id="LLYA01000113">
    <property type="protein sequence ID" value="KRR27138.1"/>
    <property type="molecule type" value="Genomic_DNA"/>
</dbReference>
<gene>
    <name evidence="2" type="ORF">CQ13_21955</name>
</gene>
<dbReference type="Proteomes" id="UP000052023">
    <property type="component" value="Unassembled WGS sequence"/>
</dbReference>
<sequence length="113" mass="11825">MLLNGLAMLVAGPLWYETVPGVPDTGPFNPHFVQDIGAAFLVAGLALAARAWRPRYWPAAVAGAGFLAAHGLIHLVLIVSGHAHHAAFDLLAVVLPSALALYSAFPNQGEQHA</sequence>
<evidence type="ECO:0000256" key="1">
    <source>
        <dbReference type="SAM" id="Phobius"/>
    </source>
</evidence>
<name>A0A0R3N440_9BRAD</name>
<comment type="caution">
    <text evidence="2">The sequence shown here is derived from an EMBL/GenBank/DDBJ whole genome shotgun (WGS) entry which is preliminary data.</text>
</comment>
<keyword evidence="1" id="KW-1133">Transmembrane helix</keyword>
<evidence type="ECO:0000313" key="2">
    <source>
        <dbReference type="EMBL" id="KRR27138.1"/>
    </source>
</evidence>
<keyword evidence="1" id="KW-0472">Membrane</keyword>
<keyword evidence="3" id="KW-1185">Reference proteome</keyword>
<feature type="transmembrane region" description="Helical" evidence="1">
    <location>
        <begin position="56"/>
        <end position="80"/>
    </location>
</feature>
<dbReference type="AlphaFoldDB" id="A0A0R3N440"/>
<organism evidence="2 3">
    <name type="scientific">Bradyrhizobium retamae</name>
    <dbReference type="NCBI Taxonomy" id="1300035"/>
    <lineage>
        <taxon>Bacteria</taxon>
        <taxon>Pseudomonadati</taxon>
        <taxon>Pseudomonadota</taxon>
        <taxon>Alphaproteobacteria</taxon>
        <taxon>Hyphomicrobiales</taxon>
        <taxon>Nitrobacteraceae</taxon>
        <taxon>Bradyrhizobium</taxon>
    </lineage>
</organism>
<keyword evidence="1" id="KW-0812">Transmembrane</keyword>
<accession>A0A0R3N440</accession>
<evidence type="ECO:0000313" key="3">
    <source>
        <dbReference type="Proteomes" id="UP000052023"/>
    </source>
</evidence>
<protein>
    <submittedName>
        <fullName evidence="2">Uncharacterized protein</fullName>
    </submittedName>
</protein>
<proteinExistence type="predicted"/>